<dbReference type="EMBL" id="KY322437">
    <property type="protein sequence ID" value="AUF82585.1"/>
    <property type="molecule type" value="Genomic_DNA"/>
</dbReference>
<organism evidence="1">
    <name type="scientific">Tetraselmis virus 1</name>
    <dbReference type="NCBI Taxonomy" id="2060617"/>
    <lineage>
        <taxon>Viruses</taxon>
        <taxon>Varidnaviria</taxon>
        <taxon>Bamfordvirae</taxon>
        <taxon>Nucleocytoviricota</taxon>
        <taxon>Megaviricetes</taxon>
        <taxon>Imitervirales</taxon>
        <taxon>Allomimiviridae</taxon>
        <taxon>Oceanusvirus</taxon>
        <taxon>Oceanusvirus kaneohense</taxon>
    </lineage>
</organism>
<accession>A0A2P0VNU5</accession>
<name>A0A2P0VNU5_9VIRU</name>
<sequence length="453" mass="49656">MSITQVLLYVSDTPTIPETATEDVTAQWNYDNVVTYIVGKAYTLKYYWVKITDIGGNDVFYSLGSYRTQDNTDPVVTGSLSKGVPTTTQVVFNHGISDNSDQFTSVHCLLTTDSGAKTFSDISTNGREIPWNSLSTTFDALTKNTTYYGWIAAEDSAGNQTVFDGSSITTDDDTAGPVLSSYTFTATAGLEETHVDIALSIDEVNEQSPQYSSLTTTGSIGEGFGSTTFTLMNKTGVFINSGYTWTYRENAPFSVWKADNGNVIIYQGYWFMATVVTNGWDPYTANDGDTFATGDNQYEFLGNGSDYVLDSVTGHRIPAPSGEVSYTTNPNQSWSQYSAVTLTGQFPSSLNTTYQLVYGFNGTYDSSGYSGPFNFYKPHTMWISADKTEFIGYNAGSWYAVRPSGGYNIENVTNGDQFTVDGLSDYEAFSYDLAIDVNTNEYIPSSSSDFNYD</sequence>
<evidence type="ECO:0000313" key="2">
    <source>
        <dbReference type="Proteomes" id="UP000244773"/>
    </source>
</evidence>
<reference evidence="1" key="1">
    <citation type="journal article" date="2018" name="Virology">
        <title>A giant virus infecting green algae encodes key fermentation genes.</title>
        <authorList>
            <person name="Schvarcz C.R."/>
            <person name="Steward G.F."/>
        </authorList>
    </citation>
    <scope>NUCLEOTIDE SEQUENCE [LARGE SCALE GENOMIC DNA]</scope>
</reference>
<protein>
    <submittedName>
        <fullName evidence="1">Uncharacterized protein</fullName>
    </submittedName>
</protein>
<evidence type="ECO:0000313" key="1">
    <source>
        <dbReference type="EMBL" id="AUF82585.1"/>
    </source>
</evidence>
<dbReference type="Proteomes" id="UP000244773">
    <property type="component" value="Segment"/>
</dbReference>
<proteinExistence type="predicted"/>
<gene>
    <name evidence="1" type="ORF">TetV_503</name>
</gene>
<keyword evidence="2" id="KW-1185">Reference proteome</keyword>